<dbReference type="Proteomes" id="UP000231279">
    <property type="component" value="Unassembled WGS sequence"/>
</dbReference>
<comment type="caution">
    <text evidence="1">The sequence shown here is derived from an EMBL/GenBank/DDBJ whole genome shotgun (WGS) entry which is preliminary data.</text>
</comment>
<name>A0A2G9H972_9LAMI</name>
<evidence type="ECO:0000313" key="2">
    <source>
        <dbReference type="Proteomes" id="UP000231279"/>
    </source>
</evidence>
<keyword evidence="2" id="KW-1185">Reference proteome</keyword>
<evidence type="ECO:0000313" key="1">
    <source>
        <dbReference type="EMBL" id="PIN14059.1"/>
    </source>
</evidence>
<proteinExistence type="predicted"/>
<gene>
    <name evidence="1" type="ORF">CDL12_13296</name>
</gene>
<dbReference type="STRING" id="429701.A0A2G9H972"/>
<organism evidence="1 2">
    <name type="scientific">Handroanthus impetiginosus</name>
    <dbReference type="NCBI Taxonomy" id="429701"/>
    <lineage>
        <taxon>Eukaryota</taxon>
        <taxon>Viridiplantae</taxon>
        <taxon>Streptophyta</taxon>
        <taxon>Embryophyta</taxon>
        <taxon>Tracheophyta</taxon>
        <taxon>Spermatophyta</taxon>
        <taxon>Magnoliopsida</taxon>
        <taxon>eudicotyledons</taxon>
        <taxon>Gunneridae</taxon>
        <taxon>Pentapetalae</taxon>
        <taxon>asterids</taxon>
        <taxon>lamiids</taxon>
        <taxon>Lamiales</taxon>
        <taxon>Bignoniaceae</taxon>
        <taxon>Crescentiina</taxon>
        <taxon>Tabebuia alliance</taxon>
        <taxon>Handroanthus</taxon>
    </lineage>
</organism>
<dbReference type="OrthoDB" id="2143914at2759"/>
<protein>
    <submittedName>
        <fullName evidence="1">Uncharacterized protein</fullName>
    </submittedName>
</protein>
<sequence length="104" mass="11625">MVSSKFENYTLEETEGLVKSEAFDQNWNQLHCYRPEAMLGSSWLQQGASFSKQQGFEHDSNAAFLNDDLGSELNMSAGTCACSWGLSSCTWNNMPAVCQMSDHR</sequence>
<dbReference type="AlphaFoldDB" id="A0A2G9H972"/>
<dbReference type="EMBL" id="NKXS01002353">
    <property type="protein sequence ID" value="PIN14059.1"/>
    <property type="molecule type" value="Genomic_DNA"/>
</dbReference>
<accession>A0A2G9H972</accession>
<reference evidence="2" key="1">
    <citation type="journal article" date="2018" name="Gigascience">
        <title>Genome assembly of the Pink Ipe (Handroanthus impetiginosus, Bignoniaceae), a highly valued, ecologically keystone Neotropical timber forest tree.</title>
        <authorList>
            <person name="Silva-Junior O.B."/>
            <person name="Grattapaglia D."/>
            <person name="Novaes E."/>
            <person name="Collevatti R.G."/>
        </authorList>
    </citation>
    <scope>NUCLEOTIDE SEQUENCE [LARGE SCALE GENOMIC DNA]</scope>
    <source>
        <strain evidence="2">cv. UFG-1</strain>
    </source>
</reference>